<dbReference type="Gene3D" id="3.30.70.330">
    <property type="match status" value="4"/>
</dbReference>
<dbReference type="Pfam" id="PF13893">
    <property type="entry name" value="RRM_5"/>
    <property type="match status" value="1"/>
</dbReference>
<dbReference type="STRING" id="53326.A0A016VEJ4"/>
<feature type="region of interest" description="Disordered" evidence="2">
    <location>
        <begin position="296"/>
        <end position="334"/>
    </location>
</feature>
<dbReference type="EMBL" id="JARK01001347">
    <property type="protein sequence ID" value="EYC25711.1"/>
    <property type="molecule type" value="Genomic_DNA"/>
</dbReference>
<dbReference type="PROSITE" id="PS50102">
    <property type="entry name" value="RRM"/>
    <property type="match status" value="2"/>
</dbReference>
<feature type="domain" description="RRM" evidence="3">
    <location>
        <begin position="470"/>
        <end position="546"/>
    </location>
</feature>
<proteinExistence type="predicted"/>
<dbReference type="Proteomes" id="UP000024635">
    <property type="component" value="Unassembled WGS sequence"/>
</dbReference>
<reference evidence="5" key="1">
    <citation type="journal article" date="2015" name="Nat. Genet.">
        <title>The genome and transcriptome of the zoonotic hookworm Ancylostoma ceylanicum identify infection-specific gene families.</title>
        <authorList>
            <person name="Schwarz E.M."/>
            <person name="Hu Y."/>
            <person name="Antoshechkin I."/>
            <person name="Miller M.M."/>
            <person name="Sternberg P.W."/>
            <person name="Aroian R.V."/>
        </authorList>
    </citation>
    <scope>NUCLEOTIDE SEQUENCE</scope>
    <source>
        <strain evidence="5">HY135</strain>
    </source>
</reference>
<sequence length="681" mass="74827">MGADAKRKKRNTAKNDSVDTMRQLQGADNNPVEPTAKRFCLAVDAPKAFALVEKSRRARTSEPRTKSPVVLVRGLPENDNEAVIELIVHRCSTVDMSVDGAAFLDSIINADLIDNLSRFGPISYVKCHFKQGWAFVEFEDEEGSEACVKYGYENAICIGGNEVFMMFSLHHILDRDALERREKNKVILMSVSNVKKEVKVQDAYEVCSVFGEVERIKISPISRGIETGLLVFVEFDSEDSAREAKLAVNGAFFYEGCNLIHCEYASVDSLVIEENTDHAHDYAKDRVVEENRVHPLVPYDSSPDSNAEEQQAQNNETKEFTKEPTSSHCTVLPSPPSVCVKSEPRDDFYVIDTAPSVPELPCSRTVKDEPQSDVHTPPMEPTMALESAATVPVQPPSPPATAHTSALEPAMQVLVGVEVGPDIPLKSSPKDVAIPAVSSAPANQPTPLCSVVDPTTGNPLAVGNNIDGPRCMMVYGIDLKSGRFNCDRLFNLMCMYGHVVAVKLVTRNGDAAIVEFSHPDSVVTVMRLLHNLTLFGNSISFDFGRNDSIMFSSEITPDGLPACVSYAVCPLQRFDRYSSPESSNKNRITAPTTMLYWWGAPGYTTKEMISRIFRFVGAPKPSKISPFPPGQCGSVGIVEFENCQRAAEALMLANHFPILLPGFRGPVVLKLTFASSKFQQY</sequence>
<feature type="domain" description="RRM" evidence="3">
    <location>
        <begin position="68"/>
        <end position="170"/>
    </location>
</feature>
<evidence type="ECO:0000259" key="3">
    <source>
        <dbReference type="PROSITE" id="PS50102"/>
    </source>
</evidence>
<comment type="caution">
    <text evidence="4">The sequence shown here is derived from an EMBL/GenBank/DDBJ whole genome shotgun (WGS) entry which is preliminary data.</text>
</comment>
<name>A0A016VEJ4_9BILA</name>
<evidence type="ECO:0000313" key="5">
    <source>
        <dbReference type="Proteomes" id="UP000024635"/>
    </source>
</evidence>
<evidence type="ECO:0000256" key="2">
    <source>
        <dbReference type="SAM" id="MobiDB-lite"/>
    </source>
</evidence>
<accession>A0A016VEJ4</accession>
<feature type="region of interest" description="Disordered" evidence="2">
    <location>
        <begin position="1"/>
        <end position="33"/>
    </location>
</feature>
<dbReference type="InterPro" id="IPR012677">
    <property type="entry name" value="Nucleotide-bd_a/b_plait_sf"/>
</dbReference>
<dbReference type="SUPFAM" id="SSF54928">
    <property type="entry name" value="RNA-binding domain, RBD"/>
    <property type="match status" value="2"/>
</dbReference>
<dbReference type="PANTHER" id="PTHR15592">
    <property type="entry name" value="MATRIN 3/NUCLEAR PROTEIN 220-RELATED"/>
    <property type="match status" value="1"/>
</dbReference>
<dbReference type="SMART" id="SM00360">
    <property type="entry name" value="RRM"/>
    <property type="match status" value="3"/>
</dbReference>
<organism evidence="4 5">
    <name type="scientific">Ancylostoma ceylanicum</name>
    <dbReference type="NCBI Taxonomy" id="53326"/>
    <lineage>
        <taxon>Eukaryota</taxon>
        <taxon>Metazoa</taxon>
        <taxon>Ecdysozoa</taxon>
        <taxon>Nematoda</taxon>
        <taxon>Chromadorea</taxon>
        <taxon>Rhabditida</taxon>
        <taxon>Rhabditina</taxon>
        <taxon>Rhabditomorpha</taxon>
        <taxon>Strongyloidea</taxon>
        <taxon>Ancylostomatidae</taxon>
        <taxon>Ancylostomatinae</taxon>
        <taxon>Ancylostoma</taxon>
    </lineage>
</organism>
<keyword evidence="5" id="KW-1185">Reference proteome</keyword>
<feature type="compositionally biased region" description="Polar residues" evidence="2">
    <location>
        <begin position="302"/>
        <end position="315"/>
    </location>
</feature>
<dbReference type="InterPro" id="IPR055204">
    <property type="entry name" value="HNRNPL_RRM"/>
</dbReference>
<feature type="compositionally biased region" description="Basic residues" evidence="2">
    <location>
        <begin position="1"/>
        <end position="12"/>
    </location>
</feature>
<keyword evidence="1" id="KW-0694">RNA-binding</keyword>
<dbReference type="Pfam" id="PF00076">
    <property type="entry name" value="RRM_1"/>
    <property type="match status" value="2"/>
</dbReference>
<dbReference type="InterPro" id="IPR000504">
    <property type="entry name" value="RRM_dom"/>
</dbReference>
<dbReference type="AlphaFoldDB" id="A0A016VEJ4"/>
<dbReference type="GO" id="GO:0003723">
    <property type="term" value="F:RNA binding"/>
    <property type="evidence" value="ECO:0007669"/>
    <property type="project" value="UniProtKB-UniRule"/>
</dbReference>
<dbReference type="OrthoDB" id="5858535at2759"/>
<protein>
    <recommendedName>
        <fullName evidence="3">RRM domain-containing protein</fullName>
    </recommendedName>
</protein>
<evidence type="ECO:0000313" key="4">
    <source>
        <dbReference type="EMBL" id="EYC25711.1"/>
    </source>
</evidence>
<gene>
    <name evidence="4" type="primary">Acey_s0011.g1344</name>
    <name evidence="4" type="ORF">Y032_0011g1344</name>
</gene>
<feature type="compositionally biased region" description="Polar residues" evidence="2">
    <location>
        <begin position="14"/>
        <end position="28"/>
    </location>
</feature>
<dbReference type="Pfam" id="PF22976">
    <property type="entry name" value="RRM_10"/>
    <property type="match status" value="1"/>
</dbReference>
<evidence type="ECO:0000256" key="1">
    <source>
        <dbReference type="PROSITE-ProRule" id="PRU00176"/>
    </source>
</evidence>
<dbReference type="InterPro" id="IPR035979">
    <property type="entry name" value="RBD_domain_sf"/>
</dbReference>